<protein>
    <submittedName>
        <fullName evidence="2">Uncharacterized protein</fullName>
    </submittedName>
</protein>
<dbReference type="Proteomes" id="UP000305778">
    <property type="component" value="Unassembled WGS sequence"/>
</dbReference>
<evidence type="ECO:0000256" key="1">
    <source>
        <dbReference type="SAM" id="MobiDB-lite"/>
    </source>
</evidence>
<dbReference type="AlphaFoldDB" id="A0A4U0RVP5"/>
<keyword evidence="3" id="KW-1185">Reference proteome</keyword>
<accession>A0A4U0RVP5</accession>
<feature type="compositionally biased region" description="Polar residues" evidence="1">
    <location>
        <begin position="266"/>
        <end position="275"/>
    </location>
</feature>
<dbReference type="EMBL" id="SUMC01000088">
    <property type="protein sequence ID" value="TKA00280.1"/>
    <property type="molecule type" value="Genomic_DNA"/>
</dbReference>
<feature type="region of interest" description="Disordered" evidence="1">
    <location>
        <begin position="238"/>
        <end position="283"/>
    </location>
</feature>
<evidence type="ECO:0000313" key="2">
    <source>
        <dbReference type="EMBL" id="TKA00280.1"/>
    </source>
</evidence>
<proteinExistence type="predicted"/>
<dbReference type="RefSeq" id="WP_136729543.1">
    <property type="nucleotide sequence ID" value="NZ_SUMC01000088.1"/>
</dbReference>
<evidence type="ECO:0000313" key="3">
    <source>
        <dbReference type="Proteomes" id="UP000305778"/>
    </source>
</evidence>
<reference evidence="2 3" key="1">
    <citation type="submission" date="2019-04" db="EMBL/GenBank/DDBJ databases">
        <title>Streptomyces oryziradicis sp. nov., a novel actinomycete isolated from rhizosphere soil of rice (Oryza sativa L.).</title>
        <authorList>
            <person name="Li C."/>
        </authorList>
    </citation>
    <scope>NUCLEOTIDE SEQUENCE [LARGE SCALE GENOMIC DNA]</scope>
    <source>
        <strain evidence="2 3">NEAU-C40</strain>
    </source>
</reference>
<gene>
    <name evidence="2" type="ORF">FCI23_43240</name>
</gene>
<dbReference type="OrthoDB" id="8782062at2"/>
<name>A0A4U0RVP5_9ACTN</name>
<dbReference type="Pfam" id="PF17342">
    <property type="entry name" value="DUF5372"/>
    <property type="match status" value="1"/>
</dbReference>
<comment type="caution">
    <text evidence="2">The sequence shown here is derived from an EMBL/GenBank/DDBJ whole genome shotgun (WGS) entry which is preliminary data.</text>
</comment>
<organism evidence="2 3">
    <name type="scientific">Actinacidiphila oryziradicis</name>
    <dbReference type="NCBI Taxonomy" id="2571141"/>
    <lineage>
        <taxon>Bacteria</taxon>
        <taxon>Bacillati</taxon>
        <taxon>Actinomycetota</taxon>
        <taxon>Actinomycetes</taxon>
        <taxon>Kitasatosporales</taxon>
        <taxon>Streptomycetaceae</taxon>
        <taxon>Actinacidiphila</taxon>
    </lineage>
</organism>
<dbReference type="InterPro" id="IPR035315">
    <property type="entry name" value="DUF5372"/>
</dbReference>
<sequence>MKVTHRFHPWFGLEFVFVDRRLAWDEDRVSFVGEDGAVASLPAAWTDIPAGSGVLDDAQRARITALAGDFPSLWNDPATPVRERKRLLRLLVTDVTMIRTEQITAHVRLRGGQEHTLVMPVPLASWQIRQTPAEVVNTIDRLLDDHTDAQIAEILTAQGQVSGMNQSIHVGIVKHIRRAYHLRSHPQRLTELGMVSLNEIARRLALHPNTIKKWRDAGLLTGRLANDKGEYLYHLPGPDLVRPRIGRPPACGPSHDSAEASRCRSPASSGATETAPTKAEEQQ</sequence>